<dbReference type="AlphaFoldDB" id="A0AAV8RDF7"/>
<organism evidence="1 2">
    <name type="scientific">Ensete ventricosum</name>
    <name type="common">Abyssinian banana</name>
    <name type="synonym">Musa ensete</name>
    <dbReference type="NCBI Taxonomy" id="4639"/>
    <lineage>
        <taxon>Eukaryota</taxon>
        <taxon>Viridiplantae</taxon>
        <taxon>Streptophyta</taxon>
        <taxon>Embryophyta</taxon>
        <taxon>Tracheophyta</taxon>
        <taxon>Spermatophyta</taxon>
        <taxon>Magnoliopsida</taxon>
        <taxon>Liliopsida</taxon>
        <taxon>Zingiberales</taxon>
        <taxon>Musaceae</taxon>
        <taxon>Ensete</taxon>
    </lineage>
</organism>
<evidence type="ECO:0000313" key="1">
    <source>
        <dbReference type="EMBL" id="KAJ8500044.1"/>
    </source>
</evidence>
<keyword evidence="2" id="KW-1185">Reference proteome</keyword>
<name>A0AAV8RDF7_ENSVE</name>
<proteinExistence type="predicted"/>
<accession>A0AAV8RDF7</accession>
<comment type="caution">
    <text evidence="1">The sequence shown here is derived from an EMBL/GenBank/DDBJ whole genome shotgun (WGS) entry which is preliminary data.</text>
</comment>
<reference evidence="1 2" key="1">
    <citation type="submission" date="2022-12" db="EMBL/GenBank/DDBJ databases">
        <title>Chromosome-scale assembly of the Ensete ventricosum genome.</title>
        <authorList>
            <person name="Dussert Y."/>
            <person name="Stocks J."/>
            <person name="Wendawek A."/>
            <person name="Woldeyes F."/>
            <person name="Nichols R.A."/>
            <person name="Borrell J.S."/>
        </authorList>
    </citation>
    <scope>NUCLEOTIDE SEQUENCE [LARGE SCALE GENOMIC DNA]</scope>
    <source>
        <strain evidence="2">cv. Maze</strain>
        <tissue evidence="1">Seeds</tissue>
    </source>
</reference>
<dbReference type="EMBL" id="JAQQAF010000003">
    <property type="protein sequence ID" value="KAJ8500044.1"/>
    <property type="molecule type" value="Genomic_DNA"/>
</dbReference>
<sequence length="72" mass="7743">MSNPSMLSSWRPGMMLSSFLSFPCTEFTGLPSFSLGGTVLLLLLVVVVVVAARPEEDEGFFISSGLAMQDKL</sequence>
<dbReference type="Proteomes" id="UP001222027">
    <property type="component" value="Unassembled WGS sequence"/>
</dbReference>
<evidence type="ECO:0000313" key="2">
    <source>
        <dbReference type="Proteomes" id="UP001222027"/>
    </source>
</evidence>
<protein>
    <submittedName>
        <fullName evidence="1">Uncharacterized protein</fullName>
    </submittedName>
</protein>
<gene>
    <name evidence="1" type="ORF">OPV22_010596</name>
</gene>